<dbReference type="PANTHER" id="PTHR30157:SF0">
    <property type="entry name" value="NADPH-DEPENDENT FERRIC-CHELATE REDUCTASE"/>
    <property type="match status" value="1"/>
</dbReference>
<evidence type="ECO:0000313" key="3">
    <source>
        <dbReference type="EMBL" id="GAA1200689.1"/>
    </source>
</evidence>
<dbReference type="InterPro" id="IPR039374">
    <property type="entry name" value="SIP_fam"/>
</dbReference>
<dbReference type="InterPro" id="IPR013113">
    <property type="entry name" value="SIP_FAD-bd"/>
</dbReference>
<dbReference type="RefSeq" id="WP_344285177.1">
    <property type="nucleotide sequence ID" value="NZ_BAAAKV010000112.1"/>
</dbReference>
<reference evidence="4" key="1">
    <citation type="journal article" date="2019" name="Int. J. Syst. Evol. Microbiol.">
        <title>The Global Catalogue of Microorganisms (GCM) 10K type strain sequencing project: providing services to taxonomists for standard genome sequencing and annotation.</title>
        <authorList>
            <consortium name="The Broad Institute Genomics Platform"/>
            <consortium name="The Broad Institute Genome Sequencing Center for Infectious Disease"/>
            <person name="Wu L."/>
            <person name="Ma J."/>
        </authorList>
    </citation>
    <scope>NUCLEOTIDE SEQUENCE [LARGE SCALE GENOMIC DNA]</scope>
    <source>
        <strain evidence="4">JCM 12696</strain>
    </source>
</reference>
<dbReference type="PROSITE" id="PS51384">
    <property type="entry name" value="FAD_FR"/>
    <property type="match status" value="1"/>
</dbReference>
<accession>A0ABP4FU40</accession>
<gene>
    <name evidence="3" type="ORF">GCM10009654_66500</name>
</gene>
<dbReference type="InterPro" id="IPR007037">
    <property type="entry name" value="SIP_rossman_dom"/>
</dbReference>
<feature type="domain" description="FAD-binding FR-type" evidence="2">
    <location>
        <begin position="7"/>
        <end position="191"/>
    </location>
</feature>
<protein>
    <submittedName>
        <fullName evidence="3">Siderophore-interacting protein</fullName>
    </submittedName>
</protein>
<evidence type="ECO:0000256" key="1">
    <source>
        <dbReference type="SAM" id="MobiDB-lite"/>
    </source>
</evidence>
<dbReference type="Pfam" id="PF04954">
    <property type="entry name" value="SIP"/>
    <property type="match status" value="1"/>
</dbReference>
<keyword evidence="4" id="KW-1185">Reference proteome</keyword>
<dbReference type="Gene3D" id="2.40.30.10">
    <property type="entry name" value="Translation factors"/>
    <property type="match status" value="1"/>
</dbReference>
<dbReference type="CDD" id="cd06193">
    <property type="entry name" value="siderophore_interacting"/>
    <property type="match status" value="1"/>
</dbReference>
<evidence type="ECO:0000259" key="2">
    <source>
        <dbReference type="PROSITE" id="PS51384"/>
    </source>
</evidence>
<dbReference type="InterPro" id="IPR017927">
    <property type="entry name" value="FAD-bd_FR_type"/>
</dbReference>
<name>A0ABP4FU40_9ACTN</name>
<evidence type="ECO:0000313" key="4">
    <source>
        <dbReference type="Proteomes" id="UP001501371"/>
    </source>
</evidence>
<dbReference type="Gene3D" id="3.40.50.80">
    <property type="entry name" value="Nucleotide-binding domain of ferredoxin-NADP reductase (FNR) module"/>
    <property type="match status" value="1"/>
</dbReference>
<feature type="compositionally biased region" description="Gly residues" evidence="1">
    <location>
        <begin position="121"/>
        <end position="134"/>
    </location>
</feature>
<dbReference type="PANTHER" id="PTHR30157">
    <property type="entry name" value="FERRIC REDUCTASE, NADPH-DEPENDENT"/>
    <property type="match status" value="1"/>
</dbReference>
<feature type="region of interest" description="Disordered" evidence="1">
    <location>
        <begin position="103"/>
        <end position="167"/>
    </location>
</feature>
<dbReference type="InterPro" id="IPR039261">
    <property type="entry name" value="FNR_nucleotide-bd"/>
</dbReference>
<sequence>MRNDAPFQFFSVEVLRTERVTPAMARITLGGEDVARMATAGRDQRVKLFFPHPGQDAPVMPDSDRADWYDAYRELDPAVRGIMRTFTARELRRDPDELVIDFALHGPSEPHGPSAPHGPDEGGGGLRSGRGGTALAGAPPGGEEAAHISTAAAEAASGPASRWARSARPGDRISVLAPVYEENAGYDFRPPDGTDWILLAADACALPAVAGILETLPPGVPARVWVEVPDRADRQDLPTKADAEITWLTPHAHPSPATAAAISAAALPDGTPYAWVAGESATVKAVRRHLVRDRGFDRGRVKFSGYWRRGASEDNLTAVGDDA</sequence>
<comment type="caution">
    <text evidence="3">The sequence shown here is derived from an EMBL/GenBank/DDBJ whole genome shotgun (WGS) entry which is preliminary data.</text>
</comment>
<dbReference type="Pfam" id="PF08021">
    <property type="entry name" value="FAD_binding_9"/>
    <property type="match status" value="1"/>
</dbReference>
<feature type="compositionally biased region" description="Low complexity" evidence="1">
    <location>
        <begin position="135"/>
        <end position="164"/>
    </location>
</feature>
<organism evidence="3 4">
    <name type="scientific">Streptomyces hebeiensis</name>
    <dbReference type="NCBI Taxonomy" id="229486"/>
    <lineage>
        <taxon>Bacteria</taxon>
        <taxon>Bacillati</taxon>
        <taxon>Actinomycetota</taxon>
        <taxon>Actinomycetes</taxon>
        <taxon>Kitasatosporales</taxon>
        <taxon>Streptomycetaceae</taxon>
        <taxon>Streptomyces</taxon>
    </lineage>
</organism>
<dbReference type="Proteomes" id="UP001501371">
    <property type="component" value="Unassembled WGS sequence"/>
</dbReference>
<proteinExistence type="predicted"/>
<dbReference type="EMBL" id="BAAAKV010000112">
    <property type="protein sequence ID" value="GAA1200689.1"/>
    <property type="molecule type" value="Genomic_DNA"/>
</dbReference>